<dbReference type="GO" id="GO:1904262">
    <property type="term" value="P:negative regulation of TORC1 signaling"/>
    <property type="evidence" value="ECO:0007669"/>
    <property type="project" value="TreeGrafter"/>
</dbReference>
<protein>
    <submittedName>
        <fullName evidence="2">Tumor suppressor candidate 4</fullName>
    </submittedName>
</protein>
<reference evidence="2" key="1">
    <citation type="journal article" date="2012" name="Nature">
        <title>The oyster genome reveals stress adaptation and complexity of shell formation.</title>
        <authorList>
            <person name="Zhang G."/>
            <person name="Fang X."/>
            <person name="Guo X."/>
            <person name="Li L."/>
            <person name="Luo R."/>
            <person name="Xu F."/>
            <person name="Yang P."/>
            <person name="Zhang L."/>
            <person name="Wang X."/>
            <person name="Qi H."/>
            <person name="Xiong Z."/>
            <person name="Que H."/>
            <person name="Xie Y."/>
            <person name="Holland P.W."/>
            <person name="Paps J."/>
            <person name="Zhu Y."/>
            <person name="Wu F."/>
            <person name="Chen Y."/>
            <person name="Wang J."/>
            <person name="Peng C."/>
            <person name="Meng J."/>
            <person name="Yang L."/>
            <person name="Liu J."/>
            <person name="Wen B."/>
            <person name="Zhang N."/>
            <person name="Huang Z."/>
            <person name="Zhu Q."/>
            <person name="Feng Y."/>
            <person name="Mount A."/>
            <person name="Hedgecock D."/>
            <person name="Xu Z."/>
            <person name="Liu Y."/>
            <person name="Domazet-Loso T."/>
            <person name="Du Y."/>
            <person name="Sun X."/>
            <person name="Zhang S."/>
            <person name="Liu B."/>
            <person name="Cheng P."/>
            <person name="Jiang X."/>
            <person name="Li J."/>
            <person name="Fan D."/>
            <person name="Wang W."/>
            <person name="Fu W."/>
            <person name="Wang T."/>
            <person name="Wang B."/>
            <person name="Zhang J."/>
            <person name="Peng Z."/>
            <person name="Li Y."/>
            <person name="Li N."/>
            <person name="Wang J."/>
            <person name="Chen M."/>
            <person name="He Y."/>
            <person name="Tan F."/>
            <person name="Song X."/>
            <person name="Zheng Q."/>
            <person name="Huang R."/>
            <person name="Yang H."/>
            <person name="Du X."/>
            <person name="Chen L."/>
            <person name="Yang M."/>
            <person name="Gaffney P.M."/>
            <person name="Wang S."/>
            <person name="Luo L."/>
            <person name="She Z."/>
            <person name="Ming Y."/>
            <person name="Huang W."/>
            <person name="Zhang S."/>
            <person name="Huang B."/>
            <person name="Zhang Y."/>
            <person name="Qu T."/>
            <person name="Ni P."/>
            <person name="Miao G."/>
            <person name="Wang J."/>
            <person name="Wang Q."/>
            <person name="Steinberg C.E."/>
            <person name="Wang H."/>
            <person name="Li N."/>
            <person name="Qian L."/>
            <person name="Zhang G."/>
            <person name="Li Y."/>
            <person name="Yang H."/>
            <person name="Liu X."/>
            <person name="Wang J."/>
            <person name="Yin Y."/>
            <person name="Wang J."/>
        </authorList>
    </citation>
    <scope>NUCLEOTIDE SEQUENCE [LARGE SCALE GENOMIC DNA]</scope>
    <source>
        <strain evidence="2">05x7-T-G4-1.051#20</strain>
    </source>
</reference>
<evidence type="ECO:0000313" key="2">
    <source>
        <dbReference type="EMBL" id="EKC24060.1"/>
    </source>
</evidence>
<name>K1Q5A7_MAGGI</name>
<dbReference type="GO" id="GO:0010508">
    <property type="term" value="P:positive regulation of autophagy"/>
    <property type="evidence" value="ECO:0007669"/>
    <property type="project" value="TreeGrafter"/>
</dbReference>
<dbReference type="AlphaFoldDB" id="K1Q5A7"/>
<gene>
    <name evidence="2" type="ORF">CGI_10026301</name>
</gene>
<evidence type="ECO:0000256" key="1">
    <source>
        <dbReference type="ARBA" id="ARBA00008433"/>
    </source>
</evidence>
<dbReference type="PANTHER" id="PTHR12991:SF10">
    <property type="entry name" value="GATOR COMPLEX PROTEIN NPRL2"/>
    <property type="match status" value="1"/>
</dbReference>
<dbReference type="FunCoup" id="K1Q5A7">
    <property type="interactions" value="593"/>
</dbReference>
<dbReference type="HOGENOM" id="CLU_014995_3_1_1"/>
<dbReference type="InterPro" id="IPR009348">
    <property type="entry name" value="NPR2-like"/>
</dbReference>
<proteinExistence type="inferred from homology"/>
<dbReference type="GO" id="GO:1990130">
    <property type="term" value="C:GATOR1 complex"/>
    <property type="evidence" value="ECO:0007669"/>
    <property type="project" value="TreeGrafter"/>
</dbReference>
<dbReference type="InParanoid" id="K1Q5A7"/>
<organism evidence="2">
    <name type="scientific">Magallana gigas</name>
    <name type="common">Pacific oyster</name>
    <name type="synonym">Crassostrea gigas</name>
    <dbReference type="NCBI Taxonomy" id="29159"/>
    <lineage>
        <taxon>Eukaryota</taxon>
        <taxon>Metazoa</taxon>
        <taxon>Spiralia</taxon>
        <taxon>Lophotrochozoa</taxon>
        <taxon>Mollusca</taxon>
        <taxon>Bivalvia</taxon>
        <taxon>Autobranchia</taxon>
        <taxon>Pteriomorphia</taxon>
        <taxon>Ostreida</taxon>
        <taxon>Ostreoidea</taxon>
        <taxon>Ostreidae</taxon>
        <taxon>Magallana</taxon>
    </lineage>
</organism>
<dbReference type="GO" id="GO:0034198">
    <property type="term" value="P:cellular response to amino acid starvation"/>
    <property type="evidence" value="ECO:0007669"/>
    <property type="project" value="TreeGrafter"/>
</dbReference>
<dbReference type="PANTHER" id="PTHR12991">
    <property type="entry name" value="NITROGEN PERMEASE REGULATOR 2/TUMOR SUPPRESSOR CANDIDATE 4"/>
    <property type="match status" value="1"/>
</dbReference>
<comment type="similarity">
    <text evidence="1">Belongs to the NPR2 family.</text>
</comment>
<dbReference type="GO" id="GO:0005096">
    <property type="term" value="F:GTPase activator activity"/>
    <property type="evidence" value="ECO:0007669"/>
    <property type="project" value="TreeGrafter"/>
</dbReference>
<dbReference type="EMBL" id="JH818180">
    <property type="protein sequence ID" value="EKC24060.1"/>
    <property type="molecule type" value="Genomic_DNA"/>
</dbReference>
<accession>K1Q5A7</accession>
<sequence length="441" mass="50618">MHPQITSILLSEFHHTTGPMVKYQVPREVITKAHFDTIHNYIIPKPEFQGRLMTVNALGYKIVGCPVSIGDTKYQRNALMFNLCFVFEQDVDTINHEPVVKKLASYLTQIEVKRSTNHNSKFVFGQSFQLESGFLSAERSQGLIPQFMEKVLHLLNKYGRCSIPVGESITVHLKVTVNISEPPPVLDHDVPILIRDRVRPHHEWDLTTQQVLPYIDGFNPTCRIAVEADVEINLVKSCLQNLLHYNIIKIIPVFQYSNMYTVTSDIKKLYSDLQEQCVLSVAIKGHTLPRLRDIMTLYTSMTHGVTVKDLCCRYNPHGLKIDEKKLIQFGVVKNLIRVLRKYPIVVPSNSEPDPRLRSLYTLFDGLHCLDEICCKVGIGQSELEERIENDPNVKDGHKTEWILCTSEEGKFLLGTHSSTIFTILMYVTQENHDQYLWNEDK</sequence>
<dbReference type="Pfam" id="PF06218">
    <property type="entry name" value="NPR2"/>
    <property type="match status" value="2"/>
</dbReference>
<dbReference type="GO" id="GO:0005774">
    <property type="term" value="C:vacuolar membrane"/>
    <property type="evidence" value="ECO:0007669"/>
    <property type="project" value="TreeGrafter"/>
</dbReference>